<evidence type="ECO:0000256" key="3">
    <source>
        <dbReference type="ARBA" id="ARBA00022723"/>
    </source>
</evidence>
<feature type="region of interest" description="Disordered" evidence="7">
    <location>
        <begin position="214"/>
        <end position="254"/>
    </location>
</feature>
<evidence type="ECO:0000256" key="1">
    <source>
        <dbReference type="ARBA" id="ARBA00001936"/>
    </source>
</evidence>
<dbReference type="CDD" id="cd03426">
    <property type="entry name" value="NUDIX_CoAse_Nudt7"/>
    <property type="match status" value="1"/>
</dbReference>
<keyword evidence="6" id="KW-0464">Manganese</keyword>
<reference evidence="9" key="2">
    <citation type="submission" date="2025-09" db="UniProtKB">
        <authorList>
            <consortium name="Ensembl"/>
        </authorList>
    </citation>
    <scope>IDENTIFICATION</scope>
</reference>
<feature type="compositionally biased region" description="Polar residues" evidence="7">
    <location>
        <begin position="231"/>
        <end position="242"/>
    </location>
</feature>
<keyword evidence="10" id="KW-1185">Reference proteome</keyword>
<dbReference type="PROSITE" id="PS51462">
    <property type="entry name" value="NUDIX"/>
    <property type="match status" value="1"/>
</dbReference>
<name>A0A8C9ELB8_PAVCR</name>
<evidence type="ECO:0000313" key="10">
    <source>
        <dbReference type="Proteomes" id="UP000694428"/>
    </source>
</evidence>
<evidence type="ECO:0000259" key="8">
    <source>
        <dbReference type="PROSITE" id="PS51462"/>
    </source>
</evidence>
<keyword evidence="5" id="KW-0460">Magnesium</keyword>
<evidence type="ECO:0000256" key="5">
    <source>
        <dbReference type="ARBA" id="ARBA00022842"/>
    </source>
</evidence>
<comment type="cofactor">
    <cofactor evidence="2">
        <name>Mg(2+)</name>
        <dbReference type="ChEBI" id="CHEBI:18420"/>
    </cofactor>
</comment>
<dbReference type="AlphaFoldDB" id="A0A8C9ELB8"/>
<accession>A0A8C9ELB8</accession>
<evidence type="ECO:0000313" key="9">
    <source>
        <dbReference type="Ensembl" id="ENSPSTP00000001974.1"/>
    </source>
</evidence>
<proteinExistence type="predicted"/>
<dbReference type="Ensembl" id="ENSPSTT00000002077.1">
    <property type="protein sequence ID" value="ENSPSTP00000001974.1"/>
    <property type="gene ID" value="ENSPSTG00000001483.1"/>
</dbReference>
<evidence type="ECO:0000256" key="7">
    <source>
        <dbReference type="SAM" id="MobiDB-lite"/>
    </source>
</evidence>
<dbReference type="Gene3D" id="3.90.79.10">
    <property type="entry name" value="Nucleoside Triphosphate Pyrophosphohydrolase"/>
    <property type="match status" value="1"/>
</dbReference>
<dbReference type="GO" id="GO:0010945">
    <property type="term" value="F:coenzyme A diphosphatase activity"/>
    <property type="evidence" value="ECO:0007669"/>
    <property type="project" value="InterPro"/>
</dbReference>
<dbReference type="InterPro" id="IPR000086">
    <property type="entry name" value="NUDIX_hydrolase_dom"/>
</dbReference>
<reference evidence="9" key="1">
    <citation type="submission" date="2025-08" db="UniProtKB">
        <authorList>
            <consortium name="Ensembl"/>
        </authorList>
    </citation>
    <scope>IDENTIFICATION</scope>
</reference>
<dbReference type="InterPro" id="IPR015797">
    <property type="entry name" value="NUDIX_hydrolase-like_dom_sf"/>
</dbReference>
<dbReference type="PANTHER" id="PTHR12992:SF11">
    <property type="entry name" value="MITOCHONDRIAL COENZYME A DIPHOSPHATASE NUDT8"/>
    <property type="match status" value="1"/>
</dbReference>
<organism evidence="9 10">
    <name type="scientific">Pavo cristatus</name>
    <name type="common">Indian peafowl</name>
    <name type="synonym">Blue peafowl</name>
    <dbReference type="NCBI Taxonomy" id="9049"/>
    <lineage>
        <taxon>Eukaryota</taxon>
        <taxon>Metazoa</taxon>
        <taxon>Chordata</taxon>
        <taxon>Craniata</taxon>
        <taxon>Vertebrata</taxon>
        <taxon>Euteleostomi</taxon>
        <taxon>Archelosauria</taxon>
        <taxon>Archosauria</taxon>
        <taxon>Dinosauria</taxon>
        <taxon>Saurischia</taxon>
        <taxon>Theropoda</taxon>
        <taxon>Coelurosauria</taxon>
        <taxon>Aves</taxon>
        <taxon>Neognathae</taxon>
        <taxon>Galloanserae</taxon>
        <taxon>Galliformes</taxon>
        <taxon>Phasianidae</taxon>
        <taxon>Phasianinae</taxon>
        <taxon>Pavo</taxon>
    </lineage>
</organism>
<dbReference type="GO" id="GO:0046872">
    <property type="term" value="F:metal ion binding"/>
    <property type="evidence" value="ECO:0007669"/>
    <property type="project" value="UniProtKB-KW"/>
</dbReference>
<keyword evidence="4" id="KW-0378">Hydrolase</keyword>
<evidence type="ECO:0000256" key="2">
    <source>
        <dbReference type="ARBA" id="ARBA00001946"/>
    </source>
</evidence>
<keyword evidence="3" id="KW-0479">Metal-binding</keyword>
<dbReference type="Pfam" id="PF00293">
    <property type="entry name" value="NUDIX"/>
    <property type="match status" value="1"/>
</dbReference>
<evidence type="ECO:0000256" key="6">
    <source>
        <dbReference type="ARBA" id="ARBA00023211"/>
    </source>
</evidence>
<protein>
    <submittedName>
        <fullName evidence="9">Nudix hydrolase 8</fullName>
    </submittedName>
</protein>
<comment type="cofactor">
    <cofactor evidence="1">
        <name>Mn(2+)</name>
        <dbReference type="ChEBI" id="CHEBI:29035"/>
    </cofactor>
</comment>
<evidence type="ECO:0000256" key="4">
    <source>
        <dbReference type="ARBA" id="ARBA00022801"/>
    </source>
</evidence>
<feature type="domain" description="Nudix hydrolase" evidence="8">
    <location>
        <begin position="38"/>
        <end position="177"/>
    </location>
</feature>
<sequence>MRVGSWARGVPHRVTLCGGTERRCRRLLAEGAVGGGAEAGAAVLVPLCSVRGRPALLYTLRCSRLRGPYGGDVSFPGGKREAADGGAEGTALREAREELGLKLREESVWGRLRGWVTPYAASPSPLPPMCVPPTLFLPLQVAEVFTLPLEHLLQEKNQGYTHFRTAGRYGYTLPVFLNGPHRIWGLTAIITELTLELLAPDLYCRKTHVPGRGSLGRAHPPCRARSAPAPGNQSPSRQSHTPTLGAVGWRSRPG</sequence>
<dbReference type="PANTHER" id="PTHR12992">
    <property type="entry name" value="NUDIX HYDROLASE"/>
    <property type="match status" value="1"/>
</dbReference>
<dbReference type="InterPro" id="IPR045121">
    <property type="entry name" value="CoAse"/>
</dbReference>
<dbReference type="SUPFAM" id="SSF55811">
    <property type="entry name" value="Nudix"/>
    <property type="match status" value="1"/>
</dbReference>
<dbReference type="Proteomes" id="UP000694428">
    <property type="component" value="Unplaced"/>
</dbReference>